<evidence type="ECO:0000313" key="9">
    <source>
        <dbReference type="Proteomes" id="UP000230233"/>
    </source>
</evidence>
<keyword evidence="3" id="KW-0808">Transferase</keyword>
<keyword evidence="9" id="KW-1185">Reference proteome</keyword>
<dbReference type="PROSITE" id="PS00108">
    <property type="entry name" value="PROTEIN_KINASE_ST"/>
    <property type="match status" value="1"/>
</dbReference>
<dbReference type="InterPro" id="IPR000719">
    <property type="entry name" value="Prot_kinase_dom"/>
</dbReference>
<evidence type="ECO:0000256" key="4">
    <source>
        <dbReference type="ARBA" id="ARBA00022741"/>
    </source>
</evidence>
<evidence type="ECO:0000313" key="8">
    <source>
        <dbReference type="EMBL" id="PIC50012.1"/>
    </source>
</evidence>
<dbReference type="InterPro" id="IPR011009">
    <property type="entry name" value="Kinase-like_dom_sf"/>
</dbReference>
<dbReference type="Gene3D" id="1.10.510.10">
    <property type="entry name" value="Transferase(Phosphotransferase) domain 1"/>
    <property type="match status" value="1"/>
</dbReference>
<comment type="similarity">
    <text evidence="1">Belongs to the protein kinase superfamily. CMGC Ser/Thr protein kinase family. GSK-3 subfamily.</text>
</comment>
<comment type="caution">
    <text evidence="8">The sequence shown here is derived from an EMBL/GenBank/DDBJ whole genome shotgun (WGS) entry which is preliminary data.</text>
</comment>
<dbReference type="GO" id="GO:0030154">
    <property type="term" value="P:cell differentiation"/>
    <property type="evidence" value="ECO:0007669"/>
    <property type="project" value="TreeGrafter"/>
</dbReference>
<feature type="domain" description="Protein kinase" evidence="7">
    <location>
        <begin position="26"/>
        <end position="338"/>
    </location>
</feature>
<evidence type="ECO:0000256" key="3">
    <source>
        <dbReference type="ARBA" id="ARBA00022679"/>
    </source>
</evidence>
<sequence>MPNTYRTTDEITAQRLDDGTNTRLSLHKMGLFASGAFSNVYRGFAVTPSNHQMEIVIKKTWPRNSSAPMEVKILAILGKLKHKNIVRLLYSYQKQIEGRNLLGLIFECVPSNLHQFLKDNNRRIDIVEVKLITWQLFRGQAHLQRNDVCHRDIKPQNLLYDSATGLLKISDFGSSAIQASRSTQQSYHVTRYYRPPELLLGSRNYGCEIDIWSCGCVFGELLKGGIFLAGKSAINQAEVIFDALGIPTKDELSMMRVSSTKYREIVEMYVPDPLRKTADFNWLYEQNSSNQRERRTTVFNDKINPSDMKQATELLRLILVYNPKQRLAGLDLLTNPYFSDLFKSSTLRSNRQVIGCLTKNDLKEVEKGDSSVTHETTE</sequence>
<dbReference type="GO" id="GO:0004674">
    <property type="term" value="F:protein serine/threonine kinase activity"/>
    <property type="evidence" value="ECO:0007669"/>
    <property type="project" value="UniProtKB-KW"/>
</dbReference>
<dbReference type="GO" id="GO:0090090">
    <property type="term" value="P:negative regulation of canonical Wnt signaling pathway"/>
    <property type="evidence" value="ECO:0007669"/>
    <property type="project" value="TreeGrafter"/>
</dbReference>
<keyword evidence="2" id="KW-0723">Serine/threonine-protein kinase</keyword>
<proteinExistence type="inferred from homology"/>
<dbReference type="PANTHER" id="PTHR24057:SF18">
    <property type="entry name" value="SERINE_THREONINE-PROTEIN KINASE R03D7.5-RELATED"/>
    <property type="match status" value="1"/>
</dbReference>
<dbReference type="GO" id="GO:0032436">
    <property type="term" value="P:positive regulation of proteasomal ubiquitin-dependent protein catabolic process"/>
    <property type="evidence" value="ECO:0007669"/>
    <property type="project" value="TreeGrafter"/>
</dbReference>
<name>A0A2G5VE53_9PELO</name>
<dbReference type="PROSITE" id="PS50011">
    <property type="entry name" value="PROTEIN_KINASE_DOM"/>
    <property type="match status" value="1"/>
</dbReference>
<dbReference type="STRING" id="1611254.A0A2G5VE53"/>
<dbReference type="GO" id="GO:0007165">
    <property type="term" value="P:signal transduction"/>
    <property type="evidence" value="ECO:0007669"/>
    <property type="project" value="TreeGrafter"/>
</dbReference>
<dbReference type="SUPFAM" id="SSF56112">
    <property type="entry name" value="Protein kinase-like (PK-like)"/>
    <property type="match status" value="1"/>
</dbReference>
<dbReference type="Gene3D" id="3.30.200.20">
    <property type="entry name" value="Phosphorylase Kinase, domain 1"/>
    <property type="match status" value="1"/>
</dbReference>
<keyword evidence="5" id="KW-0418">Kinase</keyword>
<dbReference type="GO" id="GO:0070507">
    <property type="term" value="P:regulation of microtubule cytoskeleton organization"/>
    <property type="evidence" value="ECO:0007669"/>
    <property type="project" value="TreeGrafter"/>
</dbReference>
<dbReference type="FunFam" id="1.10.510.10:FF:001250">
    <property type="entry name" value="Protein kinase"/>
    <property type="match status" value="1"/>
</dbReference>
<protein>
    <recommendedName>
        <fullName evidence="7">Protein kinase domain-containing protein</fullName>
    </recommendedName>
</protein>
<dbReference type="GO" id="GO:0005829">
    <property type="term" value="C:cytosol"/>
    <property type="evidence" value="ECO:0007669"/>
    <property type="project" value="TreeGrafter"/>
</dbReference>
<dbReference type="PANTHER" id="PTHR24057">
    <property type="entry name" value="GLYCOGEN SYNTHASE KINASE-3 ALPHA"/>
    <property type="match status" value="1"/>
</dbReference>
<dbReference type="InterPro" id="IPR008271">
    <property type="entry name" value="Ser/Thr_kinase_AS"/>
</dbReference>
<gene>
    <name evidence="8" type="primary">Cnig_chr_I.g1081</name>
    <name evidence="8" type="ORF">B9Z55_001081</name>
</gene>
<evidence type="ECO:0000259" key="7">
    <source>
        <dbReference type="PROSITE" id="PS50011"/>
    </source>
</evidence>
<dbReference type="GO" id="GO:0005524">
    <property type="term" value="F:ATP binding"/>
    <property type="evidence" value="ECO:0007669"/>
    <property type="project" value="UniProtKB-KW"/>
</dbReference>
<accession>A0A2G5VE53</accession>
<dbReference type="OrthoDB" id="272141at2759"/>
<dbReference type="AlphaFoldDB" id="A0A2G5VE53"/>
<dbReference type="Pfam" id="PF00069">
    <property type="entry name" value="Pkinase"/>
    <property type="match status" value="1"/>
</dbReference>
<evidence type="ECO:0000256" key="2">
    <source>
        <dbReference type="ARBA" id="ARBA00022527"/>
    </source>
</evidence>
<evidence type="ECO:0000256" key="5">
    <source>
        <dbReference type="ARBA" id="ARBA00022777"/>
    </source>
</evidence>
<dbReference type="Proteomes" id="UP000230233">
    <property type="component" value="Chromosome I"/>
</dbReference>
<organism evidence="8 9">
    <name type="scientific">Caenorhabditis nigoni</name>
    <dbReference type="NCBI Taxonomy" id="1611254"/>
    <lineage>
        <taxon>Eukaryota</taxon>
        <taxon>Metazoa</taxon>
        <taxon>Ecdysozoa</taxon>
        <taxon>Nematoda</taxon>
        <taxon>Chromadorea</taxon>
        <taxon>Rhabditida</taxon>
        <taxon>Rhabditina</taxon>
        <taxon>Rhabditomorpha</taxon>
        <taxon>Rhabditoidea</taxon>
        <taxon>Rhabditidae</taxon>
        <taxon>Peloderinae</taxon>
        <taxon>Caenorhabditis</taxon>
    </lineage>
</organism>
<dbReference type="GO" id="GO:0030424">
    <property type="term" value="C:axon"/>
    <property type="evidence" value="ECO:0007669"/>
    <property type="project" value="TreeGrafter"/>
</dbReference>
<keyword evidence="4" id="KW-0547">Nucleotide-binding</keyword>
<reference evidence="9" key="1">
    <citation type="submission" date="2017-10" db="EMBL/GenBank/DDBJ databases">
        <title>Rapid genome shrinkage in a self-fertile nematode reveals novel sperm competition proteins.</title>
        <authorList>
            <person name="Yin D."/>
            <person name="Schwarz E.M."/>
            <person name="Thomas C.G."/>
            <person name="Felde R.L."/>
            <person name="Korf I.F."/>
            <person name="Cutter A.D."/>
            <person name="Schartner C.M."/>
            <person name="Ralston E.J."/>
            <person name="Meyer B.J."/>
            <person name="Haag E.S."/>
        </authorList>
    </citation>
    <scope>NUCLEOTIDE SEQUENCE [LARGE SCALE GENOMIC DNA]</scope>
    <source>
        <strain evidence="9">JU1422</strain>
    </source>
</reference>
<dbReference type="InterPro" id="IPR050591">
    <property type="entry name" value="GSK-3"/>
</dbReference>
<keyword evidence="6" id="KW-0067">ATP-binding</keyword>
<dbReference type="EMBL" id="PDUG01000001">
    <property type="protein sequence ID" value="PIC50012.1"/>
    <property type="molecule type" value="Genomic_DNA"/>
</dbReference>
<evidence type="ECO:0000256" key="6">
    <source>
        <dbReference type="ARBA" id="ARBA00022840"/>
    </source>
</evidence>
<evidence type="ECO:0000256" key="1">
    <source>
        <dbReference type="ARBA" id="ARBA00005527"/>
    </source>
</evidence>
<dbReference type="SMART" id="SM00220">
    <property type="entry name" value="S_TKc"/>
    <property type="match status" value="1"/>
</dbReference>
<dbReference type="GO" id="GO:0005634">
    <property type="term" value="C:nucleus"/>
    <property type="evidence" value="ECO:0007669"/>
    <property type="project" value="TreeGrafter"/>
</dbReference>